<evidence type="ECO:0000313" key="3">
    <source>
        <dbReference type="Proteomes" id="UP000275267"/>
    </source>
</evidence>
<keyword evidence="3" id="KW-1185">Reference proteome</keyword>
<gene>
    <name evidence="2" type="ORF">C2845_PM11G14680</name>
</gene>
<organism evidence="2 3">
    <name type="scientific">Panicum miliaceum</name>
    <name type="common">Proso millet</name>
    <name type="synonym">Broomcorn millet</name>
    <dbReference type="NCBI Taxonomy" id="4540"/>
    <lineage>
        <taxon>Eukaryota</taxon>
        <taxon>Viridiplantae</taxon>
        <taxon>Streptophyta</taxon>
        <taxon>Embryophyta</taxon>
        <taxon>Tracheophyta</taxon>
        <taxon>Spermatophyta</taxon>
        <taxon>Magnoliopsida</taxon>
        <taxon>Liliopsida</taxon>
        <taxon>Poales</taxon>
        <taxon>Poaceae</taxon>
        <taxon>PACMAD clade</taxon>
        <taxon>Panicoideae</taxon>
        <taxon>Panicodae</taxon>
        <taxon>Paniceae</taxon>
        <taxon>Panicinae</taxon>
        <taxon>Panicum</taxon>
        <taxon>Panicum sect. Panicum</taxon>
    </lineage>
</organism>
<feature type="compositionally biased region" description="Low complexity" evidence="1">
    <location>
        <begin position="44"/>
        <end position="55"/>
    </location>
</feature>
<evidence type="ECO:0000256" key="1">
    <source>
        <dbReference type="SAM" id="MobiDB-lite"/>
    </source>
</evidence>
<feature type="region of interest" description="Disordered" evidence="1">
    <location>
        <begin position="99"/>
        <end position="124"/>
    </location>
</feature>
<accession>A0A3L6RVN4</accession>
<dbReference type="EMBL" id="PQIB02000007">
    <property type="protein sequence ID" value="RLN09645.1"/>
    <property type="molecule type" value="Genomic_DNA"/>
</dbReference>
<sequence length="187" mass="20259">MRAELATELWVLHPQRTHDSALPRSCAIAALATRAADLRRSGARRGSTTTLSSNRNSRRPPQIHARPVASAAAEKKFDLSHLPSMIPLLPPLRSAPVLQAAPASGHPSNRHHPAAPPPRHAVTGELAGPAARPACSRLPRLWLPPASSTLRCPCLRRRRRWRATTTSSSRLNVRPATLLAPARCSTK</sequence>
<reference evidence="3" key="1">
    <citation type="journal article" date="2019" name="Nat. Commun.">
        <title>The genome of broomcorn millet.</title>
        <authorList>
            <person name="Zou C."/>
            <person name="Miki D."/>
            <person name="Li D."/>
            <person name="Tang Q."/>
            <person name="Xiao L."/>
            <person name="Rajput S."/>
            <person name="Deng P."/>
            <person name="Jia W."/>
            <person name="Huang R."/>
            <person name="Zhang M."/>
            <person name="Sun Y."/>
            <person name="Hu J."/>
            <person name="Fu X."/>
            <person name="Schnable P.S."/>
            <person name="Li F."/>
            <person name="Zhang H."/>
            <person name="Feng B."/>
            <person name="Zhu X."/>
            <person name="Liu R."/>
            <person name="Schnable J.C."/>
            <person name="Zhu J.-K."/>
            <person name="Zhang H."/>
        </authorList>
    </citation>
    <scope>NUCLEOTIDE SEQUENCE [LARGE SCALE GENOMIC DNA]</scope>
</reference>
<comment type="caution">
    <text evidence="2">The sequence shown here is derived from an EMBL/GenBank/DDBJ whole genome shotgun (WGS) entry which is preliminary data.</text>
</comment>
<dbReference type="AlphaFoldDB" id="A0A3L6RVN4"/>
<proteinExistence type="predicted"/>
<feature type="region of interest" description="Disordered" evidence="1">
    <location>
        <begin position="36"/>
        <end position="68"/>
    </location>
</feature>
<evidence type="ECO:0000313" key="2">
    <source>
        <dbReference type="EMBL" id="RLN09645.1"/>
    </source>
</evidence>
<protein>
    <submittedName>
        <fullName evidence="2">Uncharacterized protein</fullName>
    </submittedName>
</protein>
<dbReference type="Proteomes" id="UP000275267">
    <property type="component" value="Unassembled WGS sequence"/>
</dbReference>
<name>A0A3L6RVN4_PANMI</name>